<organism evidence="4 5">
    <name type="scientific">Devosia oryzisoli</name>
    <dbReference type="NCBI Taxonomy" id="2774138"/>
    <lineage>
        <taxon>Bacteria</taxon>
        <taxon>Pseudomonadati</taxon>
        <taxon>Pseudomonadota</taxon>
        <taxon>Alphaproteobacteria</taxon>
        <taxon>Hyphomicrobiales</taxon>
        <taxon>Devosiaceae</taxon>
        <taxon>Devosia</taxon>
    </lineage>
</organism>
<evidence type="ECO:0000259" key="3">
    <source>
        <dbReference type="Pfam" id="PF06904"/>
    </source>
</evidence>
<name>A0A927FWS0_9HYPH</name>
<dbReference type="InterPro" id="IPR009683">
    <property type="entry name" value="Extensin-like_C"/>
</dbReference>
<protein>
    <submittedName>
        <fullName evidence="4">Extensin family protein</fullName>
    </submittedName>
</protein>
<dbReference type="RefSeq" id="WP_191775766.1">
    <property type="nucleotide sequence ID" value="NZ_JACYFU010000003.1"/>
</dbReference>
<dbReference type="Pfam" id="PF06904">
    <property type="entry name" value="Extensin-like_C"/>
    <property type="match status" value="1"/>
</dbReference>
<feature type="compositionally biased region" description="Basic and acidic residues" evidence="1">
    <location>
        <begin position="48"/>
        <end position="58"/>
    </location>
</feature>
<dbReference type="EMBL" id="JACYFU010000003">
    <property type="protein sequence ID" value="MBD8066253.1"/>
    <property type="molecule type" value="Genomic_DNA"/>
</dbReference>
<evidence type="ECO:0000256" key="2">
    <source>
        <dbReference type="SAM" id="SignalP"/>
    </source>
</evidence>
<comment type="caution">
    <text evidence="4">The sequence shown here is derived from an EMBL/GenBank/DDBJ whole genome shotgun (WGS) entry which is preliminary data.</text>
</comment>
<feature type="signal peptide" evidence="2">
    <location>
        <begin position="1"/>
        <end position="23"/>
    </location>
</feature>
<feature type="domain" description="Extensin-like C-terminal" evidence="3">
    <location>
        <begin position="148"/>
        <end position="309"/>
    </location>
</feature>
<feature type="compositionally biased region" description="Acidic residues" evidence="1">
    <location>
        <begin position="75"/>
        <end position="92"/>
    </location>
</feature>
<accession>A0A927FWS0</accession>
<reference evidence="4" key="1">
    <citation type="submission" date="2020-09" db="EMBL/GenBank/DDBJ databases">
        <title>Genome seq and assembly of Devosia sp.</title>
        <authorList>
            <person name="Chhetri G."/>
        </authorList>
    </citation>
    <scope>NUCLEOTIDE SEQUENCE</scope>
    <source>
        <strain evidence="4">PTR5</strain>
    </source>
</reference>
<evidence type="ECO:0000313" key="5">
    <source>
        <dbReference type="Proteomes" id="UP000654108"/>
    </source>
</evidence>
<dbReference type="Proteomes" id="UP000654108">
    <property type="component" value="Unassembled WGS sequence"/>
</dbReference>
<feature type="chain" id="PRO_5037434599" evidence="2">
    <location>
        <begin position="24"/>
        <end position="318"/>
    </location>
</feature>
<dbReference type="AlphaFoldDB" id="A0A927FWS0"/>
<evidence type="ECO:0000256" key="1">
    <source>
        <dbReference type="SAM" id="MobiDB-lite"/>
    </source>
</evidence>
<keyword evidence="5" id="KW-1185">Reference proteome</keyword>
<feature type="compositionally biased region" description="Basic and acidic residues" evidence="1">
    <location>
        <begin position="97"/>
        <end position="114"/>
    </location>
</feature>
<gene>
    <name evidence="4" type="ORF">IC608_12310</name>
</gene>
<proteinExistence type="predicted"/>
<keyword evidence="2" id="KW-0732">Signal</keyword>
<evidence type="ECO:0000313" key="4">
    <source>
        <dbReference type="EMBL" id="MBD8066253.1"/>
    </source>
</evidence>
<feature type="region of interest" description="Disordered" evidence="1">
    <location>
        <begin position="36"/>
        <end position="130"/>
    </location>
</feature>
<sequence length="318" mass="33277">MRFSLAPALAVLMLVQPAGGTMAQDILKPLQTLVDDLVPPRPRPAPVAEREKAAKAEAEAETEAPPIPLPRPDNGEGEEATDAAGPAEDETEAVSPEADKPEASEAEETAKPSEPEPEPEAPAKPAEPHEDGRIYQTACPAVLSGIVEAEMLPPVADGVCGTQSPLSVTAVNVNGHRVAFASPVTTTCAMAGALADWVGEIDTYAQAALESRVESLASGPGLVCRNRVSSEDDKISEHAFADALDVMSFTLANGETISVEAGWPRRTTPEGKFLRQSHGAACGRFTTVLGPEANADHANHFHLDLGCHGKSCTARICE</sequence>